<protein>
    <submittedName>
        <fullName evidence="2">Membrane fusion protein</fullName>
    </submittedName>
</protein>
<feature type="transmembrane region" description="Helical" evidence="1">
    <location>
        <begin position="7"/>
        <end position="24"/>
    </location>
</feature>
<proteinExistence type="predicted"/>
<dbReference type="GO" id="GO:0015562">
    <property type="term" value="F:efflux transmembrane transporter activity"/>
    <property type="evidence" value="ECO:0007669"/>
    <property type="project" value="TreeGrafter"/>
</dbReference>
<dbReference type="AlphaFoldDB" id="A0A0B8QB26"/>
<keyword evidence="1" id="KW-0472">Membrane</keyword>
<name>A0A0B8QB26_9VIBR</name>
<reference evidence="2 3" key="1">
    <citation type="submission" date="2015-01" db="EMBL/GenBank/DDBJ databases">
        <title>Vibrio sp. C94 JCM 19241 whole genome shotgun sequence.</title>
        <authorList>
            <person name="Sawabe T."/>
            <person name="Meirelles P."/>
            <person name="Feng G."/>
            <person name="Sayaka M."/>
            <person name="Hattori M."/>
            <person name="Ohkuma M."/>
        </authorList>
    </citation>
    <scope>NUCLEOTIDE SEQUENCE [LARGE SCALE GENOMIC DNA]</scope>
    <source>
        <strain evidence="3">JCM 19241</strain>
    </source>
</reference>
<dbReference type="Gene3D" id="2.40.50.100">
    <property type="match status" value="1"/>
</dbReference>
<dbReference type="PANTHER" id="PTHR30469:SF12">
    <property type="entry name" value="MULTIDRUG RESISTANCE PROTEIN MDTA"/>
    <property type="match status" value="1"/>
</dbReference>
<dbReference type="GO" id="GO:1990281">
    <property type="term" value="C:efflux pump complex"/>
    <property type="evidence" value="ECO:0007669"/>
    <property type="project" value="TreeGrafter"/>
</dbReference>
<accession>A0A0B8QB26</accession>
<gene>
    <name evidence="2" type="ORF">JCM19241_5776</name>
</gene>
<dbReference type="PANTHER" id="PTHR30469">
    <property type="entry name" value="MULTIDRUG RESISTANCE PROTEIN MDTA"/>
    <property type="match status" value="1"/>
</dbReference>
<dbReference type="Gene3D" id="1.10.287.470">
    <property type="entry name" value="Helix hairpin bin"/>
    <property type="match status" value="1"/>
</dbReference>
<dbReference type="STRING" id="1481914.JCM19241_5776"/>
<dbReference type="Proteomes" id="UP000031666">
    <property type="component" value="Unassembled WGS sequence"/>
</dbReference>
<evidence type="ECO:0000313" key="3">
    <source>
        <dbReference type="Proteomes" id="UP000031666"/>
    </source>
</evidence>
<dbReference type="EMBL" id="BBSC01000007">
    <property type="protein sequence ID" value="GAM76880.1"/>
    <property type="molecule type" value="Genomic_DNA"/>
</dbReference>
<organism evidence="2 3">
    <name type="scientific">Vibrio ishigakensis</name>
    <dbReference type="NCBI Taxonomy" id="1481914"/>
    <lineage>
        <taxon>Bacteria</taxon>
        <taxon>Pseudomonadati</taxon>
        <taxon>Pseudomonadota</taxon>
        <taxon>Gammaproteobacteria</taxon>
        <taxon>Vibrionales</taxon>
        <taxon>Vibrionaceae</taxon>
        <taxon>Vibrio</taxon>
    </lineage>
</organism>
<dbReference type="Gene3D" id="2.40.420.20">
    <property type="match status" value="1"/>
</dbReference>
<reference evidence="2 3" key="2">
    <citation type="submission" date="2015-01" db="EMBL/GenBank/DDBJ databases">
        <authorList>
            <consortium name="NBRP consortium"/>
            <person name="Sawabe T."/>
            <person name="Meirelles P."/>
            <person name="Feng G."/>
            <person name="Sayaka M."/>
            <person name="Hattori M."/>
            <person name="Ohkuma M."/>
        </authorList>
    </citation>
    <scope>NUCLEOTIDE SEQUENCE [LARGE SCALE GENOMIC DNA]</scope>
    <source>
        <strain evidence="3">JCM 19241</strain>
    </source>
</reference>
<evidence type="ECO:0000313" key="2">
    <source>
        <dbReference type="EMBL" id="GAM76880.1"/>
    </source>
</evidence>
<sequence>MKINKKLLFFPALAVGVIVLIIMMETRPEVATKPAGDRSRVVEVMELEPVEIAPEAIGFGKVAPKFEWKAIAEVSGKVVYRHPNLERGRILPAGTQVIRIDPLDYELKLTQAKADLNSSETQLKKLALEHKNRQNTVKIERNRLVLSQKELQRKQDLRNKKVASQSDVDTQQQSYLAQQKVVQDIENQLALYPDEKRVAEALVEVNRSKVQEAERQLEKTSIVLPRDLRISDVGIELNQVVNQQQEMIMAQGLDVMEVEAQLSIHDVQKLIGSISADSRDDVGSPLPSIGKLKAEVKLSSGSFEATWPAKVARISDSIDLAKPQLVILEITQDYSQLSAESGPPLVSGMLVRAEIEGAPSASWVVPERALHGDKIYLFKDKKLVILPVKVQYRRDQQVVIEGEIQQGDKLILNDLLPAIPGMALKLEEHKQEDEA</sequence>
<dbReference type="Gene3D" id="2.40.30.170">
    <property type="match status" value="1"/>
</dbReference>
<dbReference type="SUPFAM" id="SSF111369">
    <property type="entry name" value="HlyD-like secretion proteins"/>
    <property type="match status" value="1"/>
</dbReference>
<keyword evidence="1" id="KW-0812">Transmembrane</keyword>
<evidence type="ECO:0000256" key="1">
    <source>
        <dbReference type="SAM" id="Phobius"/>
    </source>
</evidence>
<comment type="caution">
    <text evidence="2">The sequence shown here is derived from an EMBL/GenBank/DDBJ whole genome shotgun (WGS) entry which is preliminary data.</text>
</comment>
<keyword evidence="1" id="KW-1133">Transmembrane helix</keyword>